<organism evidence="3 4">
    <name type="scientific">Rhodopirellula sallentina SM41</name>
    <dbReference type="NCBI Taxonomy" id="1263870"/>
    <lineage>
        <taxon>Bacteria</taxon>
        <taxon>Pseudomonadati</taxon>
        <taxon>Planctomycetota</taxon>
        <taxon>Planctomycetia</taxon>
        <taxon>Pirellulales</taxon>
        <taxon>Pirellulaceae</taxon>
        <taxon>Rhodopirellula</taxon>
    </lineage>
</organism>
<evidence type="ECO:0000313" key="3">
    <source>
        <dbReference type="EMBL" id="EMI54445.1"/>
    </source>
</evidence>
<protein>
    <submittedName>
        <fullName evidence="3">Putative membrane protein</fullName>
    </submittedName>
</protein>
<dbReference type="Proteomes" id="UP000011885">
    <property type="component" value="Unassembled WGS sequence"/>
</dbReference>
<name>M5TZ15_9BACT</name>
<feature type="region of interest" description="Disordered" evidence="1">
    <location>
        <begin position="373"/>
        <end position="404"/>
    </location>
</feature>
<accession>M5TZ15</accession>
<keyword evidence="2" id="KW-1133">Transmembrane helix</keyword>
<evidence type="ECO:0000256" key="2">
    <source>
        <dbReference type="SAM" id="Phobius"/>
    </source>
</evidence>
<evidence type="ECO:0000313" key="4">
    <source>
        <dbReference type="Proteomes" id="UP000011885"/>
    </source>
</evidence>
<feature type="compositionally biased region" description="Basic and acidic residues" evidence="1">
    <location>
        <begin position="373"/>
        <end position="391"/>
    </location>
</feature>
<sequence>MLGQDHNETAVWALSLTIVWCAGLLLQSVLTQILFSVGRPLRDLARRDLRPAMLGRRPEPVASTDDASGHSVTLTVGGVWVAVPSIQQSLRYQPSVDPYDLFVEDDGLGTGLVGTGLGGTGRAVAGRGLTGRGETGFAGHYENSKSSILESFSGVSRVLALWSAQLMALGLAALACLLLDRWTQGPFVSGAVDSGTSAVDGSGAWIASIDRPWIAAAWMFCLQGFWQLLPVPQSLGRVGWSSVIGLFANVDDDAASEIMRANHAVRSVRWGIIGFAVLTLVGGVIAIRASDISSQAGGRAFPAFAGITLLALWLVASTRGEDLFASQLTIAENGETGVMRARYGIGAILLRRKQRRVEKERLRLLRETAQRERSEATDAARADEILQRLHSDGPGSLSEEERQILGRVSEAIRRERERDAQ</sequence>
<comment type="caution">
    <text evidence="3">The sequence shown here is derived from an EMBL/GenBank/DDBJ whole genome shotgun (WGS) entry which is preliminary data.</text>
</comment>
<reference evidence="3 4" key="1">
    <citation type="journal article" date="2013" name="Mar. Genomics">
        <title>Expression of sulfatases in Rhodopirellula baltica and the diversity of sulfatases in the genus Rhodopirellula.</title>
        <authorList>
            <person name="Wegner C.E."/>
            <person name="Richter-Heitmann T."/>
            <person name="Klindworth A."/>
            <person name="Klockow C."/>
            <person name="Richter M."/>
            <person name="Achstetter T."/>
            <person name="Glockner F.O."/>
            <person name="Harder J."/>
        </authorList>
    </citation>
    <scope>NUCLEOTIDE SEQUENCE [LARGE SCALE GENOMIC DNA]</scope>
    <source>
        <strain evidence="3 4">SM41</strain>
    </source>
</reference>
<dbReference type="EMBL" id="ANOH01000278">
    <property type="protein sequence ID" value="EMI54445.1"/>
    <property type="molecule type" value="Genomic_DNA"/>
</dbReference>
<feature type="transmembrane region" description="Helical" evidence="2">
    <location>
        <begin position="268"/>
        <end position="287"/>
    </location>
</feature>
<feature type="transmembrane region" description="Helical" evidence="2">
    <location>
        <begin position="299"/>
        <end position="316"/>
    </location>
</feature>
<evidence type="ECO:0000256" key="1">
    <source>
        <dbReference type="SAM" id="MobiDB-lite"/>
    </source>
</evidence>
<dbReference type="RefSeq" id="WP_008682319.1">
    <property type="nucleotide sequence ID" value="NZ_ANOH01000278.1"/>
</dbReference>
<proteinExistence type="predicted"/>
<gene>
    <name evidence="3" type="ORF">RSSM_04156</name>
</gene>
<keyword evidence="2" id="KW-0472">Membrane</keyword>
<feature type="transmembrane region" description="Helical" evidence="2">
    <location>
        <begin position="12"/>
        <end position="35"/>
    </location>
</feature>
<keyword evidence="4" id="KW-1185">Reference proteome</keyword>
<keyword evidence="2" id="KW-0812">Transmembrane</keyword>
<dbReference type="AlphaFoldDB" id="M5TZ15"/>
<dbReference type="PATRIC" id="fig|1263870.3.peg.4403"/>